<reference evidence="1 2" key="1">
    <citation type="submission" date="2019-03" db="EMBL/GenBank/DDBJ databases">
        <title>Single cell metagenomics reveals metabolic interactions within the superorganism composed of flagellate Streblomastix strix and complex community of Bacteroidetes bacteria on its surface.</title>
        <authorList>
            <person name="Treitli S.C."/>
            <person name="Kolisko M."/>
            <person name="Husnik F."/>
            <person name="Keeling P."/>
            <person name="Hampl V."/>
        </authorList>
    </citation>
    <scope>NUCLEOTIDE SEQUENCE [LARGE SCALE GENOMIC DNA]</scope>
    <source>
        <strain evidence="1">ST1C</strain>
    </source>
</reference>
<dbReference type="Proteomes" id="UP000324800">
    <property type="component" value="Unassembled WGS sequence"/>
</dbReference>
<proteinExistence type="predicted"/>
<organism evidence="1 2">
    <name type="scientific">Streblomastix strix</name>
    <dbReference type="NCBI Taxonomy" id="222440"/>
    <lineage>
        <taxon>Eukaryota</taxon>
        <taxon>Metamonada</taxon>
        <taxon>Preaxostyla</taxon>
        <taxon>Oxymonadida</taxon>
        <taxon>Streblomastigidae</taxon>
        <taxon>Streblomastix</taxon>
    </lineage>
</organism>
<evidence type="ECO:0000313" key="1">
    <source>
        <dbReference type="EMBL" id="KAA6371850.1"/>
    </source>
</evidence>
<dbReference type="AlphaFoldDB" id="A0A5J4UPB4"/>
<accession>A0A5J4UPB4</accession>
<gene>
    <name evidence="1" type="ORF">EZS28_032624</name>
</gene>
<comment type="caution">
    <text evidence="1">The sequence shown here is derived from an EMBL/GenBank/DDBJ whole genome shotgun (WGS) entry which is preliminary data.</text>
</comment>
<dbReference type="EMBL" id="SNRW01014103">
    <property type="protein sequence ID" value="KAA6371850.1"/>
    <property type="molecule type" value="Genomic_DNA"/>
</dbReference>
<evidence type="ECO:0000313" key="2">
    <source>
        <dbReference type="Proteomes" id="UP000324800"/>
    </source>
</evidence>
<name>A0A5J4UPB4_9EUKA</name>
<sequence>MLKSLYARAYFVALEHAAIEREGTEMIALAPNNYYIKIDDNSRSSFWFNVSTLEPKLQLYYYIGITESATRVINS</sequence>
<protein>
    <submittedName>
        <fullName evidence="1">Uncharacterized protein</fullName>
    </submittedName>
</protein>